<evidence type="ECO:0000256" key="5">
    <source>
        <dbReference type="ARBA" id="ARBA00022519"/>
    </source>
</evidence>
<evidence type="ECO:0000313" key="12">
    <source>
        <dbReference type="Proteomes" id="UP000182987"/>
    </source>
</evidence>
<keyword evidence="12" id="KW-1185">Reference proteome</keyword>
<keyword evidence="6" id="KW-0812">Transmembrane</keyword>
<keyword evidence="3" id="KW-0813">Transport</keyword>
<dbReference type="OrthoDB" id="5956010at2"/>
<dbReference type="PROSITE" id="PS52015">
    <property type="entry name" value="TONB_CTD"/>
    <property type="match status" value="1"/>
</dbReference>
<dbReference type="InterPro" id="IPR051045">
    <property type="entry name" value="TonB-dependent_transducer"/>
</dbReference>
<dbReference type="Pfam" id="PF03544">
    <property type="entry name" value="TonB_C"/>
    <property type="match status" value="1"/>
</dbReference>
<keyword evidence="9" id="KW-0472">Membrane</keyword>
<feature type="domain" description="TonB C-terminal" evidence="10">
    <location>
        <begin position="1"/>
        <end position="89"/>
    </location>
</feature>
<keyword evidence="5" id="KW-0997">Cell inner membrane</keyword>
<reference evidence="12" key="1">
    <citation type="submission" date="2016-09" db="EMBL/GenBank/DDBJ databases">
        <authorList>
            <person name="Lysoe E."/>
        </authorList>
    </citation>
    <scope>NUCLEOTIDE SEQUENCE [LARGE SCALE GENOMIC DNA]</scope>
    <source>
        <strain evidence="12">LJ96T</strain>
    </source>
</reference>
<sequence>MGTMKLMKEAAPYPSQAIRLGHEGVVTLLLTFGRSGTPIDIQIDESSGFRELDKAAQDSARSWRVTNAECMSAKSAMVRVPVDFNLHKH</sequence>
<organism evidence="11 12">
    <name type="scientific">Luteibacter rhizovicinus DSM 16549</name>
    <dbReference type="NCBI Taxonomy" id="1440763"/>
    <lineage>
        <taxon>Bacteria</taxon>
        <taxon>Pseudomonadati</taxon>
        <taxon>Pseudomonadota</taxon>
        <taxon>Gammaproteobacteria</taxon>
        <taxon>Lysobacterales</taxon>
        <taxon>Rhodanobacteraceae</taxon>
        <taxon>Luteibacter</taxon>
    </lineage>
</organism>
<evidence type="ECO:0000313" key="11">
    <source>
        <dbReference type="EMBL" id="APG03518.1"/>
    </source>
</evidence>
<keyword evidence="8" id="KW-1133">Transmembrane helix</keyword>
<dbReference type="NCBIfam" id="TIGR01352">
    <property type="entry name" value="tonB_Cterm"/>
    <property type="match status" value="1"/>
</dbReference>
<dbReference type="AlphaFoldDB" id="A0A1L3ER22"/>
<protein>
    <recommendedName>
        <fullName evidence="10">TonB C-terminal domain-containing protein</fullName>
    </recommendedName>
</protein>
<dbReference type="Gene3D" id="3.30.1150.10">
    <property type="match status" value="1"/>
</dbReference>
<evidence type="ECO:0000256" key="4">
    <source>
        <dbReference type="ARBA" id="ARBA00022475"/>
    </source>
</evidence>
<proteinExistence type="inferred from homology"/>
<dbReference type="InterPro" id="IPR037682">
    <property type="entry name" value="TonB_C"/>
</dbReference>
<evidence type="ECO:0000256" key="1">
    <source>
        <dbReference type="ARBA" id="ARBA00004383"/>
    </source>
</evidence>
<dbReference type="InterPro" id="IPR006260">
    <property type="entry name" value="TonB/TolA_C"/>
</dbReference>
<dbReference type="KEGG" id="lrz:BJI69_06060"/>
<evidence type="ECO:0000256" key="3">
    <source>
        <dbReference type="ARBA" id="ARBA00022448"/>
    </source>
</evidence>
<dbReference type="GO" id="GO:0015031">
    <property type="term" value="P:protein transport"/>
    <property type="evidence" value="ECO:0007669"/>
    <property type="project" value="UniProtKB-KW"/>
</dbReference>
<dbReference type="STRING" id="1440763.BJI69_06060"/>
<evidence type="ECO:0000256" key="2">
    <source>
        <dbReference type="ARBA" id="ARBA00006555"/>
    </source>
</evidence>
<comment type="similarity">
    <text evidence="2">Belongs to the TonB family.</text>
</comment>
<dbReference type="Proteomes" id="UP000182987">
    <property type="component" value="Chromosome"/>
</dbReference>
<keyword evidence="7" id="KW-0653">Protein transport</keyword>
<evidence type="ECO:0000256" key="8">
    <source>
        <dbReference type="ARBA" id="ARBA00022989"/>
    </source>
</evidence>
<evidence type="ECO:0000256" key="6">
    <source>
        <dbReference type="ARBA" id="ARBA00022692"/>
    </source>
</evidence>
<accession>A0A1L3ER22</accession>
<dbReference type="PANTHER" id="PTHR33446">
    <property type="entry name" value="PROTEIN TONB-RELATED"/>
    <property type="match status" value="1"/>
</dbReference>
<name>A0A1L3ER22_9GAMM</name>
<evidence type="ECO:0000256" key="7">
    <source>
        <dbReference type="ARBA" id="ARBA00022927"/>
    </source>
</evidence>
<keyword evidence="4" id="KW-1003">Cell membrane</keyword>
<dbReference type="GO" id="GO:0005886">
    <property type="term" value="C:plasma membrane"/>
    <property type="evidence" value="ECO:0007669"/>
    <property type="project" value="UniProtKB-SubCell"/>
</dbReference>
<dbReference type="EMBL" id="CP017480">
    <property type="protein sequence ID" value="APG03518.1"/>
    <property type="molecule type" value="Genomic_DNA"/>
</dbReference>
<evidence type="ECO:0000259" key="10">
    <source>
        <dbReference type="PROSITE" id="PS52015"/>
    </source>
</evidence>
<comment type="subcellular location">
    <subcellularLocation>
        <location evidence="1">Cell inner membrane</location>
        <topology evidence="1">Single-pass membrane protein</topology>
        <orientation evidence="1">Periplasmic side</orientation>
    </subcellularLocation>
</comment>
<dbReference type="SUPFAM" id="SSF74653">
    <property type="entry name" value="TolA/TonB C-terminal domain"/>
    <property type="match status" value="1"/>
</dbReference>
<dbReference type="GO" id="GO:0055085">
    <property type="term" value="P:transmembrane transport"/>
    <property type="evidence" value="ECO:0007669"/>
    <property type="project" value="InterPro"/>
</dbReference>
<evidence type="ECO:0000256" key="9">
    <source>
        <dbReference type="ARBA" id="ARBA00023136"/>
    </source>
</evidence>
<gene>
    <name evidence="11" type="ORF">BJI69_06060</name>
</gene>